<dbReference type="CDD" id="cd00170">
    <property type="entry name" value="SEC14"/>
    <property type="match status" value="1"/>
</dbReference>
<dbReference type="InterPro" id="IPR001251">
    <property type="entry name" value="CRAL-TRIO_dom"/>
</dbReference>
<dbReference type="PRINTS" id="PR00180">
    <property type="entry name" value="CRETINALDHBP"/>
</dbReference>
<dbReference type="Gene3D" id="1.10.8.20">
    <property type="entry name" value="N-terminal domain of phosphatidylinositol transfer protein sec14p"/>
    <property type="match status" value="1"/>
</dbReference>
<evidence type="ECO:0000313" key="2">
    <source>
        <dbReference type="EMBL" id="GBN31959.1"/>
    </source>
</evidence>
<evidence type="ECO:0000259" key="1">
    <source>
        <dbReference type="PROSITE" id="PS50191"/>
    </source>
</evidence>
<sequence length="278" mass="32522">MDNSKPSFLPYEATDINESSVLANQKEINESPETRDRCLEILRQELKNIKDIYPCLDDSFLLMFLRVSKFNTQKALLRLQRYYQQCDILLDAFKKCSLPLHRAQSFNHLFISPYRMKNNSLLLIAKNKAVDYRNCTFAERFYLEVLTMYGVLENPVNQLCGSTFLFDYEGFDIHGLLAYTPGWIRIFLSFLLNAAPCRLKAVHIINAPTIFSAVFNIGYPFLHKKIRERLYCENVDVRKDCDKVFVDEEKVLMTEFEETRELGVLPGKRRRQIKNEAA</sequence>
<dbReference type="Pfam" id="PF00650">
    <property type="entry name" value="CRAL_TRIO"/>
    <property type="match status" value="1"/>
</dbReference>
<proteinExistence type="predicted"/>
<dbReference type="SUPFAM" id="SSF46938">
    <property type="entry name" value="CRAL/TRIO N-terminal domain"/>
    <property type="match status" value="1"/>
</dbReference>
<name>A0A4Y2MZL3_ARAVE</name>
<dbReference type="OrthoDB" id="75724at2759"/>
<dbReference type="Gene3D" id="3.40.525.10">
    <property type="entry name" value="CRAL-TRIO lipid binding domain"/>
    <property type="match status" value="1"/>
</dbReference>
<feature type="domain" description="CRAL-TRIO" evidence="1">
    <location>
        <begin position="163"/>
        <end position="264"/>
    </location>
</feature>
<dbReference type="EMBL" id="BGPR01008163">
    <property type="protein sequence ID" value="GBN31959.1"/>
    <property type="molecule type" value="Genomic_DNA"/>
</dbReference>
<dbReference type="SUPFAM" id="SSF52087">
    <property type="entry name" value="CRAL/TRIO domain"/>
    <property type="match status" value="1"/>
</dbReference>
<dbReference type="GO" id="GO:1902936">
    <property type="term" value="F:phosphatidylinositol bisphosphate binding"/>
    <property type="evidence" value="ECO:0007669"/>
    <property type="project" value="TreeGrafter"/>
</dbReference>
<accession>A0A4Y2MZL3</accession>
<gene>
    <name evidence="2" type="primary">TTPAL_1</name>
    <name evidence="2" type="ORF">AVEN_39359_1</name>
</gene>
<dbReference type="InterPro" id="IPR036273">
    <property type="entry name" value="CRAL/TRIO_N_dom_sf"/>
</dbReference>
<evidence type="ECO:0000313" key="3">
    <source>
        <dbReference type="Proteomes" id="UP000499080"/>
    </source>
</evidence>
<dbReference type="InterPro" id="IPR011074">
    <property type="entry name" value="CRAL/TRIO_N_dom"/>
</dbReference>
<dbReference type="InterPro" id="IPR036865">
    <property type="entry name" value="CRAL-TRIO_dom_sf"/>
</dbReference>
<protein>
    <submittedName>
        <fullName evidence="2">Alpha-tocopherol transfer protein-like</fullName>
    </submittedName>
</protein>
<dbReference type="SMART" id="SM00516">
    <property type="entry name" value="SEC14"/>
    <property type="match status" value="1"/>
</dbReference>
<dbReference type="PROSITE" id="PS50191">
    <property type="entry name" value="CRAL_TRIO"/>
    <property type="match status" value="1"/>
</dbReference>
<dbReference type="Proteomes" id="UP000499080">
    <property type="component" value="Unassembled WGS sequence"/>
</dbReference>
<dbReference type="AlphaFoldDB" id="A0A4Y2MZL3"/>
<dbReference type="GO" id="GO:0016020">
    <property type="term" value="C:membrane"/>
    <property type="evidence" value="ECO:0007669"/>
    <property type="project" value="TreeGrafter"/>
</dbReference>
<dbReference type="PANTHER" id="PTHR10174">
    <property type="entry name" value="ALPHA-TOCOPHEROL TRANSFER PROTEIN-RELATED"/>
    <property type="match status" value="1"/>
</dbReference>
<comment type="caution">
    <text evidence="2">The sequence shown here is derived from an EMBL/GenBank/DDBJ whole genome shotgun (WGS) entry which is preliminary data.</text>
</comment>
<dbReference type="PANTHER" id="PTHR10174:SF130">
    <property type="entry name" value="ALPHA-TOCOPHEROL TRANSFER PROTEIN-LIKE"/>
    <property type="match status" value="1"/>
</dbReference>
<organism evidence="2 3">
    <name type="scientific">Araneus ventricosus</name>
    <name type="common">Orbweaver spider</name>
    <name type="synonym">Epeira ventricosa</name>
    <dbReference type="NCBI Taxonomy" id="182803"/>
    <lineage>
        <taxon>Eukaryota</taxon>
        <taxon>Metazoa</taxon>
        <taxon>Ecdysozoa</taxon>
        <taxon>Arthropoda</taxon>
        <taxon>Chelicerata</taxon>
        <taxon>Arachnida</taxon>
        <taxon>Araneae</taxon>
        <taxon>Araneomorphae</taxon>
        <taxon>Entelegynae</taxon>
        <taxon>Araneoidea</taxon>
        <taxon>Araneidae</taxon>
        <taxon>Araneus</taxon>
    </lineage>
</organism>
<dbReference type="SMART" id="SM01100">
    <property type="entry name" value="CRAL_TRIO_N"/>
    <property type="match status" value="1"/>
</dbReference>
<reference evidence="2 3" key="1">
    <citation type="journal article" date="2019" name="Sci. Rep.">
        <title>Orb-weaving spider Araneus ventricosus genome elucidates the spidroin gene catalogue.</title>
        <authorList>
            <person name="Kono N."/>
            <person name="Nakamura H."/>
            <person name="Ohtoshi R."/>
            <person name="Moran D.A.P."/>
            <person name="Shinohara A."/>
            <person name="Yoshida Y."/>
            <person name="Fujiwara M."/>
            <person name="Mori M."/>
            <person name="Tomita M."/>
            <person name="Arakawa K."/>
        </authorList>
    </citation>
    <scope>NUCLEOTIDE SEQUENCE [LARGE SCALE GENOMIC DNA]</scope>
</reference>
<keyword evidence="3" id="KW-1185">Reference proteome</keyword>